<dbReference type="AlphaFoldDB" id="A0A6N3Z6U4"/>
<comment type="caution">
    <text evidence="1">The sequence shown here is derived from an EMBL/GenBank/DDBJ whole genome shotgun (WGS) entry which is preliminary data.</text>
</comment>
<protein>
    <submittedName>
        <fullName evidence="1">Uncharacterized protein</fullName>
    </submittedName>
</protein>
<accession>A0A6N3Z6U4</accession>
<organism evidence="1 2">
    <name type="scientific">Aliivibrio fischeri</name>
    <name type="common">Vibrio fischeri</name>
    <dbReference type="NCBI Taxonomy" id="668"/>
    <lineage>
        <taxon>Bacteria</taxon>
        <taxon>Pseudomonadati</taxon>
        <taxon>Pseudomonadota</taxon>
        <taxon>Gammaproteobacteria</taxon>
        <taxon>Vibrionales</taxon>
        <taxon>Vibrionaceae</taxon>
        <taxon>Aliivibrio</taxon>
    </lineage>
</organism>
<sequence length="268" mass="30466">MGDISLVKKCIFCYEDCSGSKRAKEHIFPQHIQRRFSIHKAKLLNAHSKVVSGDFAGGHISILPPERQMTFSGFLAGSICSKCNNGWMSDLETKVIPFIYDLIEGYRNVSHCNNDERNLLALWAFKTSAVLSESTTAPQNRLLPRHAEQFYKSGCTEIPKRVAVFAYSSETEGFLWSLSPTWQLTTHSSLPQDLMTFMSKNAYKIFIQLGRLMLVTCYWPSETVTYTKEQWAGFELTNNGVDTITSYDTRDFFEQEAEAFLMSISAEI</sequence>
<evidence type="ECO:0000313" key="2">
    <source>
        <dbReference type="Proteomes" id="UP000435323"/>
    </source>
</evidence>
<dbReference type="Proteomes" id="UP000435323">
    <property type="component" value="Unassembled WGS sequence"/>
</dbReference>
<proteinExistence type="predicted"/>
<evidence type="ECO:0000313" key="1">
    <source>
        <dbReference type="EMBL" id="MUK45675.1"/>
    </source>
</evidence>
<name>A0A6N3Z6U4_ALIFS</name>
<gene>
    <name evidence="1" type="ORF">GNP77_09825</name>
</gene>
<dbReference type="EMBL" id="WOBO01000009">
    <property type="protein sequence ID" value="MUK45675.1"/>
    <property type="molecule type" value="Genomic_DNA"/>
</dbReference>
<reference evidence="1 2" key="1">
    <citation type="submission" date="2019-11" db="EMBL/GenBank/DDBJ databases">
        <title>Using colonization assays and comparative genomics to discover symbiosis behaviors and factors in Vibrio fischeri.</title>
        <authorList>
            <person name="Bongrand C."/>
            <person name="Moriano-Gutierrez S."/>
            <person name="Arevalo P."/>
            <person name="Mcfall-Ngai M."/>
            <person name="Visick K."/>
            <person name="Polz M.F."/>
            <person name="Ruby E.G."/>
        </authorList>
    </citation>
    <scope>NUCLEOTIDE SEQUENCE [LARGE SCALE GENOMIC DNA]</scope>
    <source>
        <strain evidence="2">emors.3.2</strain>
    </source>
</reference>
<dbReference type="RefSeq" id="WP_155658523.1">
    <property type="nucleotide sequence ID" value="NZ_WOBO01000009.1"/>
</dbReference>